<dbReference type="PATRIC" id="fig|45065.4.peg.2287"/>
<keyword evidence="6" id="KW-1185">Reference proteome</keyword>
<evidence type="ECO:0000313" key="5">
    <source>
        <dbReference type="EMBL" id="KTC97136.1"/>
    </source>
</evidence>
<dbReference type="GO" id="GO:0016020">
    <property type="term" value="C:membrane"/>
    <property type="evidence" value="ECO:0007669"/>
    <property type="project" value="UniProtKB-SubCell"/>
</dbReference>
<reference evidence="5 6" key="1">
    <citation type="submission" date="2015-11" db="EMBL/GenBank/DDBJ databases">
        <title>Genomic analysis of 38 Legionella species identifies large and diverse effector repertoires.</title>
        <authorList>
            <person name="Burstein D."/>
            <person name="Amaro F."/>
            <person name="Zusman T."/>
            <person name="Lifshitz Z."/>
            <person name="Cohen O."/>
            <person name="Gilbert J.A."/>
            <person name="Pupko T."/>
            <person name="Shuman H.A."/>
            <person name="Segal G."/>
        </authorList>
    </citation>
    <scope>NUCLEOTIDE SEQUENCE [LARGE SCALE GENOMIC DNA]</scope>
    <source>
        <strain evidence="5 6">ATCC 49504</strain>
    </source>
</reference>
<dbReference type="NCBIfam" id="TIGR02794">
    <property type="entry name" value="tolA_full"/>
    <property type="match status" value="1"/>
</dbReference>
<dbReference type="Pfam" id="PF13103">
    <property type="entry name" value="TonB_2"/>
    <property type="match status" value="1"/>
</dbReference>
<evidence type="ECO:0000256" key="1">
    <source>
        <dbReference type="ARBA" id="ARBA00004167"/>
    </source>
</evidence>
<proteinExistence type="predicted"/>
<dbReference type="GO" id="GO:0019534">
    <property type="term" value="F:toxin transmembrane transporter activity"/>
    <property type="evidence" value="ECO:0007669"/>
    <property type="project" value="InterPro"/>
</dbReference>
<dbReference type="AlphaFoldDB" id="A0A0W0TNG1"/>
<keyword evidence="2" id="KW-0812">Transmembrane</keyword>
<dbReference type="NCBIfam" id="TIGR01352">
    <property type="entry name" value="tonB_Cterm"/>
    <property type="match status" value="1"/>
</dbReference>
<comment type="subcellular location">
    <subcellularLocation>
        <location evidence="1">Membrane</location>
        <topology evidence="1">Single-pass membrane protein</topology>
    </subcellularLocation>
</comment>
<dbReference type="SUPFAM" id="SSF74653">
    <property type="entry name" value="TolA/TonB C-terminal domain"/>
    <property type="match status" value="1"/>
</dbReference>
<dbReference type="STRING" id="45065.Lgee_2107"/>
<evidence type="ECO:0000256" key="2">
    <source>
        <dbReference type="ARBA" id="ARBA00022692"/>
    </source>
</evidence>
<dbReference type="InterPro" id="IPR014161">
    <property type="entry name" value="Tol-Pal_TolA"/>
</dbReference>
<dbReference type="EMBL" id="LNYC01000073">
    <property type="protein sequence ID" value="KTC97136.1"/>
    <property type="molecule type" value="Genomic_DNA"/>
</dbReference>
<protein>
    <submittedName>
        <fullName evidence="5">TolA colicin import membrane protein</fullName>
    </submittedName>
</protein>
<sequence length="332" mass="36736">MSVNGGYQKPFIAALALHGILMLFLLLDLTPDTPALTLEARNTPGEIQEKPPEVPSPDVVRAVSVDSRAVDETLNRLKAERENSRRVELQRQQTLAREAQQALAQRLQEQKRLAALKQETEKAALARKKQLEDDARRLKELALKKAQETKQLEALQKQQEALKKQQEEARKKQEEALKAAKLADEKAKEQAKLEAARLAKAEADKKAAAEREAAVKKAALEAEQVAARAANQARIAGEVNKYKALIVNAISRQWILPDNADSGLSSQFRIRLAPDGAVLEVTLTRSSGDPVLDRSAQSAIYKASPLPVPSDRDTFEIFRDISLTVRPENVRG</sequence>
<dbReference type="RefSeq" id="WP_028386151.1">
    <property type="nucleotide sequence ID" value="NZ_CAAAHN010000004.1"/>
</dbReference>
<name>A0A0W0TNG1_9GAMM</name>
<organism evidence="5 6">
    <name type="scientific">Legionella geestiana</name>
    <dbReference type="NCBI Taxonomy" id="45065"/>
    <lineage>
        <taxon>Bacteria</taxon>
        <taxon>Pseudomonadati</taxon>
        <taxon>Pseudomonadota</taxon>
        <taxon>Gammaproteobacteria</taxon>
        <taxon>Legionellales</taxon>
        <taxon>Legionellaceae</taxon>
        <taxon>Legionella</taxon>
    </lineage>
</organism>
<evidence type="ECO:0000256" key="4">
    <source>
        <dbReference type="ARBA" id="ARBA00023136"/>
    </source>
</evidence>
<keyword evidence="4" id="KW-0472">Membrane</keyword>
<dbReference type="OrthoDB" id="9779830at2"/>
<keyword evidence="3" id="KW-1133">Transmembrane helix</keyword>
<evidence type="ECO:0000313" key="6">
    <source>
        <dbReference type="Proteomes" id="UP000054785"/>
    </source>
</evidence>
<dbReference type="InterPro" id="IPR006260">
    <property type="entry name" value="TonB/TolA_C"/>
</dbReference>
<dbReference type="GO" id="GO:0043213">
    <property type="term" value="P:bacteriocin transport"/>
    <property type="evidence" value="ECO:0007669"/>
    <property type="project" value="InterPro"/>
</dbReference>
<comment type="caution">
    <text evidence="5">The sequence shown here is derived from an EMBL/GenBank/DDBJ whole genome shotgun (WGS) entry which is preliminary data.</text>
</comment>
<dbReference type="Proteomes" id="UP000054785">
    <property type="component" value="Unassembled WGS sequence"/>
</dbReference>
<evidence type="ECO:0000256" key="3">
    <source>
        <dbReference type="ARBA" id="ARBA00022989"/>
    </source>
</evidence>
<gene>
    <name evidence="5" type="primary">tolA</name>
    <name evidence="5" type="ORF">Lgee_2107</name>
</gene>
<dbReference type="Gene3D" id="3.30.1150.10">
    <property type="match status" value="1"/>
</dbReference>
<accession>A0A0W0TNG1</accession>